<evidence type="ECO:0000313" key="3">
    <source>
        <dbReference type="Proteomes" id="UP000179221"/>
    </source>
</evidence>
<feature type="transmembrane region" description="Helical" evidence="1">
    <location>
        <begin position="12"/>
        <end position="33"/>
    </location>
</feature>
<organism evidence="2 3">
    <name type="scientific">Candidatus Woesebacteria bacterium RIFCSPHIGHO2_01_FULL_40_22</name>
    <dbReference type="NCBI Taxonomy" id="1802499"/>
    <lineage>
        <taxon>Bacteria</taxon>
        <taxon>Candidatus Woeseibacteriota</taxon>
    </lineage>
</organism>
<gene>
    <name evidence="2" type="ORF">A2628_02705</name>
</gene>
<feature type="transmembrane region" description="Helical" evidence="1">
    <location>
        <begin position="54"/>
        <end position="72"/>
    </location>
</feature>
<protein>
    <submittedName>
        <fullName evidence="2">Uncharacterized protein</fullName>
    </submittedName>
</protein>
<accession>A0A1F7YFV6</accession>
<comment type="caution">
    <text evidence="2">The sequence shown here is derived from an EMBL/GenBank/DDBJ whole genome shotgun (WGS) entry which is preliminary data.</text>
</comment>
<dbReference type="AlphaFoldDB" id="A0A1F7YFV6"/>
<keyword evidence="1" id="KW-0812">Transmembrane</keyword>
<name>A0A1F7YFV6_9BACT</name>
<dbReference type="Pfam" id="PF18901">
    <property type="entry name" value="DUF5657"/>
    <property type="match status" value="1"/>
</dbReference>
<keyword evidence="1" id="KW-1133">Transmembrane helix</keyword>
<sequence>MNLLADFNFSVWLVIKIAVIFGLIIYNIFAFIVMKQVNLMTETLELDFEGPIKFVAVFHFIFALFVLGYSFLM</sequence>
<proteinExistence type="predicted"/>
<dbReference type="EMBL" id="MGGL01000015">
    <property type="protein sequence ID" value="OGM26226.1"/>
    <property type="molecule type" value="Genomic_DNA"/>
</dbReference>
<keyword evidence="1" id="KW-0472">Membrane</keyword>
<reference evidence="2 3" key="1">
    <citation type="journal article" date="2016" name="Nat. Commun.">
        <title>Thousands of microbial genomes shed light on interconnected biogeochemical processes in an aquifer system.</title>
        <authorList>
            <person name="Anantharaman K."/>
            <person name="Brown C.T."/>
            <person name="Hug L.A."/>
            <person name="Sharon I."/>
            <person name="Castelle C.J."/>
            <person name="Probst A.J."/>
            <person name="Thomas B.C."/>
            <person name="Singh A."/>
            <person name="Wilkins M.J."/>
            <person name="Karaoz U."/>
            <person name="Brodie E.L."/>
            <person name="Williams K.H."/>
            <person name="Hubbard S.S."/>
            <person name="Banfield J.F."/>
        </authorList>
    </citation>
    <scope>NUCLEOTIDE SEQUENCE [LARGE SCALE GENOMIC DNA]</scope>
</reference>
<evidence type="ECO:0000313" key="2">
    <source>
        <dbReference type="EMBL" id="OGM26226.1"/>
    </source>
</evidence>
<evidence type="ECO:0000256" key="1">
    <source>
        <dbReference type="SAM" id="Phobius"/>
    </source>
</evidence>
<dbReference type="Proteomes" id="UP000179221">
    <property type="component" value="Unassembled WGS sequence"/>
</dbReference>
<dbReference type="InterPro" id="IPR043716">
    <property type="entry name" value="DUF5657"/>
</dbReference>